<evidence type="ECO:0000313" key="2">
    <source>
        <dbReference type="Proteomes" id="UP000177281"/>
    </source>
</evidence>
<reference evidence="1 2" key="1">
    <citation type="journal article" date="2016" name="Nat. Commun.">
        <title>Thousands of microbial genomes shed light on interconnected biogeochemical processes in an aquifer system.</title>
        <authorList>
            <person name="Anantharaman K."/>
            <person name="Brown C.T."/>
            <person name="Hug L.A."/>
            <person name="Sharon I."/>
            <person name="Castelle C.J."/>
            <person name="Probst A.J."/>
            <person name="Thomas B.C."/>
            <person name="Singh A."/>
            <person name="Wilkins M.J."/>
            <person name="Karaoz U."/>
            <person name="Brodie E.L."/>
            <person name="Williams K.H."/>
            <person name="Hubbard S.S."/>
            <person name="Banfield J.F."/>
        </authorList>
    </citation>
    <scope>NUCLEOTIDE SEQUENCE [LARGE SCALE GENOMIC DNA]</scope>
</reference>
<dbReference type="AlphaFoldDB" id="A0A1F5Q1Y7"/>
<dbReference type="STRING" id="1817841.A3B10_02715"/>
<dbReference type="EMBL" id="MFFB01000006">
    <property type="protein sequence ID" value="OGE96201.1"/>
    <property type="molecule type" value="Genomic_DNA"/>
</dbReference>
<dbReference type="InterPro" id="IPR023803">
    <property type="entry name" value="Ribosomal_bS16_dom_sf"/>
</dbReference>
<comment type="caution">
    <text evidence="1">The sequence shown here is derived from an EMBL/GenBank/DDBJ whole genome shotgun (WGS) entry which is preliminary data.</text>
</comment>
<protein>
    <recommendedName>
        <fullName evidence="3">30S ribosomal protein S16</fullName>
    </recommendedName>
</protein>
<evidence type="ECO:0000313" key="1">
    <source>
        <dbReference type="EMBL" id="OGE96201.1"/>
    </source>
</evidence>
<accession>A0A1F5Q1Y7</accession>
<name>A0A1F5Q1Y7_9BACT</name>
<dbReference type="Proteomes" id="UP000177281">
    <property type="component" value="Unassembled WGS sequence"/>
</dbReference>
<gene>
    <name evidence="1" type="ORF">A3B10_02715</name>
</gene>
<organism evidence="1 2">
    <name type="scientific">Candidatus Doudnabacteria bacterium RIFCSPLOWO2_01_FULL_44_21</name>
    <dbReference type="NCBI Taxonomy" id="1817841"/>
    <lineage>
        <taxon>Bacteria</taxon>
        <taxon>Candidatus Doudnaibacteriota</taxon>
    </lineage>
</organism>
<evidence type="ECO:0008006" key="3">
    <source>
        <dbReference type="Google" id="ProtNLM"/>
    </source>
</evidence>
<proteinExistence type="predicted"/>
<dbReference type="SUPFAM" id="SSF54565">
    <property type="entry name" value="Ribosomal protein S16"/>
    <property type="match status" value="1"/>
</dbReference>
<sequence length="88" mass="10165">MVLAQAYRAASKQVIEVLGHYNPHRKEFGIKNPERLQHWLAQHVHVSPTVHNLLVEKKMIEGKKVKAWRPKKKAKEEKPIDVKVEAVA</sequence>
<dbReference type="Gene3D" id="3.30.1320.10">
    <property type="match status" value="1"/>
</dbReference>